<evidence type="ECO:0000256" key="3">
    <source>
        <dbReference type="ARBA" id="ARBA00023082"/>
    </source>
</evidence>
<dbReference type="Pfam" id="PF04542">
    <property type="entry name" value="Sigma70_r2"/>
    <property type="match status" value="1"/>
</dbReference>
<keyword evidence="2" id="KW-0805">Transcription regulation</keyword>
<dbReference type="Proteomes" id="UP001501752">
    <property type="component" value="Unassembled WGS sequence"/>
</dbReference>
<proteinExistence type="inferred from homology"/>
<dbReference type="InterPro" id="IPR013324">
    <property type="entry name" value="RNA_pol_sigma_r3/r4-like"/>
</dbReference>
<dbReference type="InterPro" id="IPR013325">
    <property type="entry name" value="RNA_pol_sigma_r2"/>
</dbReference>
<dbReference type="PANTHER" id="PTHR43133">
    <property type="entry name" value="RNA POLYMERASE ECF-TYPE SIGMA FACTO"/>
    <property type="match status" value="1"/>
</dbReference>
<feature type="domain" description="RNA polymerase sigma-70 region 2" evidence="5">
    <location>
        <begin position="65"/>
        <end position="132"/>
    </location>
</feature>
<gene>
    <name evidence="7" type="ORF">GCM10023235_73840</name>
</gene>
<dbReference type="SUPFAM" id="SSF88659">
    <property type="entry name" value="Sigma3 and sigma4 domains of RNA polymerase sigma factors"/>
    <property type="match status" value="1"/>
</dbReference>
<feature type="domain" description="RNA polymerase sigma factor 70 region 4 type 2" evidence="6">
    <location>
        <begin position="153"/>
        <end position="204"/>
    </location>
</feature>
<evidence type="ECO:0008006" key="9">
    <source>
        <dbReference type="Google" id="ProtNLM"/>
    </source>
</evidence>
<accession>A0ABP9ELV9</accession>
<organism evidence="7 8">
    <name type="scientific">Kitasatospora terrestris</name>
    <dbReference type="NCBI Taxonomy" id="258051"/>
    <lineage>
        <taxon>Bacteria</taxon>
        <taxon>Bacillati</taxon>
        <taxon>Actinomycetota</taxon>
        <taxon>Actinomycetes</taxon>
        <taxon>Kitasatosporales</taxon>
        <taxon>Streptomycetaceae</taxon>
        <taxon>Kitasatospora</taxon>
    </lineage>
</organism>
<dbReference type="CDD" id="cd06171">
    <property type="entry name" value="Sigma70_r4"/>
    <property type="match status" value="1"/>
</dbReference>
<comment type="caution">
    <text evidence="7">The sequence shown here is derived from an EMBL/GenBank/DDBJ whole genome shotgun (WGS) entry which is preliminary data.</text>
</comment>
<evidence type="ECO:0000256" key="2">
    <source>
        <dbReference type="ARBA" id="ARBA00023015"/>
    </source>
</evidence>
<dbReference type="PANTHER" id="PTHR43133:SF57">
    <property type="entry name" value="RNA POLYMERASE SIGMA-70 FACTOR"/>
    <property type="match status" value="1"/>
</dbReference>
<dbReference type="SUPFAM" id="SSF88946">
    <property type="entry name" value="Sigma2 domain of RNA polymerase sigma factors"/>
    <property type="match status" value="1"/>
</dbReference>
<dbReference type="InterPro" id="IPR036388">
    <property type="entry name" value="WH-like_DNA-bd_sf"/>
</dbReference>
<dbReference type="InterPro" id="IPR039425">
    <property type="entry name" value="RNA_pol_sigma-70-like"/>
</dbReference>
<reference evidence="8" key="1">
    <citation type="journal article" date="2019" name="Int. J. Syst. Evol. Microbiol.">
        <title>The Global Catalogue of Microorganisms (GCM) 10K type strain sequencing project: providing services to taxonomists for standard genome sequencing and annotation.</title>
        <authorList>
            <consortium name="The Broad Institute Genomics Platform"/>
            <consortium name="The Broad Institute Genome Sequencing Center for Infectious Disease"/>
            <person name="Wu L."/>
            <person name="Ma J."/>
        </authorList>
    </citation>
    <scope>NUCLEOTIDE SEQUENCE [LARGE SCALE GENOMIC DNA]</scope>
    <source>
        <strain evidence="8">JCM 13006</strain>
    </source>
</reference>
<dbReference type="Gene3D" id="1.10.1740.10">
    <property type="match status" value="1"/>
</dbReference>
<keyword evidence="3" id="KW-0731">Sigma factor</keyword>
<dbReference type="EMBL" id="BAABIS010000001">
    <property type="protein sequence ID" value="GAA4882580.1"/>
    <property type="molecule type" value="Genomic_DNA"/>
</dbReference>
<dbReference type="Pfam" id="PF08281">
    <property type="entry name" value="Sigma70_r4_2"/>
    <property type="match status" value="1"/>
</dbReference>
<dbReference type="InterPro" id="IPR007627">
    <property type="entry name" value="RNA_pol_sigma70_r2"/>
</dbReference>
<keyword evidence="4" id="KW-0804">Transcription</keyword>
<comment type="similarity">
    <text evidence="1">Belongs to the sigma-70 factor family. ECF subfamily.</text>
</comment>
<dbReference type="Gene3D" id="1.10.10.10">
    <property type="entry name" value="Winged helix-like DNA-binding domain superfamily/Winged helix DNA-binding domain"/>
    <property type="match status" value="1"/>
</dbReference>
<dbReference type="NCBIfam" id="TIGR02937">
    <property type="entry name" value="sigma70-ECF"/>
    <property type="match status" value="1"/>
</dbReference>
<dbReference type="InterPro" id="IPR013249">
    <property type="entry name" value="RNA_pol_sigma70_r4_t2"/>
</dbReference>
<evidence type="ECO:0000256" key="1">
    <source>
        <dbReference type="ARBA" id="ARBA00010641"/>
    </source>
</evidence>
<evidence type="ECO:0000313" key="8">
    <source>
        <dbReference type="Proteomes" id="UP001501752"/>
    </source>
</evidence>
<evidence type="ECO:0000256" key="4">
    <source>
        <dbReference type="ARBA" id="ARBA00023163"/>
    </source>
</evidence>
<protein>
    <recommendedName>
        <fullName evidence="9">RNA polymerase subunit sigma-24</fullName>
    </recommendedName>
</protein>
<dbReference type="InterPro" id="IPR014284">
    <property type="entry name" value="RNA_pol_sigma-70_dom"/>
</dbReference>
<evidence type="ECO:0000259" key="6">
    <source>
        <dbReference type="Pfam" id="PF08281"/>
    </source>
</evidence>
<evidence type="ECO:0000313" key="7">
    <source>
        <dbReference type="EMBL" id="GAA4882580.1"/>
    </source>
</evidence>
<name>A0ABP9ELV9_9ACTN</name>
<evidence type="ECO:0000259" key="5">
    <source>
        <dbReference type="Pfam" id="PF04542"/>
    </source>
</evidence>
<sequence length="321" mass="35029">MIRGDSFAGRVLAVLSRRSPGLREPVSAPLAPQNAEVVLQARASSDTVAVVARAQAGDAAAFAALFDHHADTVYRYIYYRVGSRATAEDLTSETFLRALRRIGTFTWQGRDFGAWLVTIARNLVADHFKSSRFQLALTGSEALGSDAHGQDTALVESLQRLTPSQQECAALRFLGGLSVSETARITGRDEGAVRTLQYRAVRSLARQLSTGSPDRPRQDSLPAGASLRTALLERVVPAPVLGSAFDRLLVRHDSPVTDAELATSLLLSIVDQLREMGTRGPSPEPIWRSVMRAQLTAVFEQEWAGGGMWPRVPSQRGRRRR</sequence>
<keyword evidence="8" id="KW-1185">Reference proteome</keyword>